<dbReference type="InterPro" id="IPR014485">
    <property type="entry name" value="Pesterase_C1039"/>
</dbReference>
<protein>
    <submittedName>
        <fullName evidence="3">LAFE_0A00606g1_1</fullName>
    </submittedName>
</protein>
<dbReference type="InterPro" id="IPR029052">
    <property type="entry name" value="Metallo-depent_PP-like"/>
</dbReference>
<proteinExistence type="predicted"/>
<dbReference type="GO" id="GO:0009166">
    <property type="term" value="P:nucleotide catabolic process"/>
    <property type="evidence" value="ECO:0007669"/>
    <property type="project" value="InterPro"/>
</dbReference>
<feature type="domain" description="Calcineurin-like phosphoesterase" evidence="1">
    <location>
        <begin position="46"/>
        <end position="276"/>
    </location>
</feature>
<evidence type="ECO:0000313" key="3">
    <source>
        <dbReference type="EMBL" id="SCV99321.1"/>
    </source>
</evidence>
<dbReference type="GO" id="GO:0016787">
    <property type="term" value="F:hydrolase activity"/>
    <property type="evidence" value="ECO:0007669"/>
    <property type="project" value="InterPro"/>
</dbReference>
<dbReference type="OrthoDB" id="7722975at2759"/>
<sequence>MLTAFWLSIAVVSAIPIGKFQAVFNGAEEKGHDEGNFRDLKVGELNFLHTTDTHGWLGSHLTQANYGADWGDFISFTTKFKERRIGSNDLLLIDTGDKHDGNGISDATVPNGIRSTEIFNEQDYDLLTLGNHELYTEDNTILEYYSTVVNDKFKGKYVASNVEFVTNESEIVPFGSKYRFFQTSNLRYNILAFSFLFNFQRANSRAIVTPAAEELQKDWFQEVVNSYPEEKVDVIIVFGHMPITDPEEHEINKVHAILRTYYPNSVIQYFGGHSHIRDFAIFDELSTGLQSGRFAETVGFLSIDNVRSEAPRFSRRYIDFNKDSFAHHSGVNFKKDLRTERGANVSSKIGEIREELNLTSVVGYVPRSYYMDSKPLTSKKNIYNLLTTNVLPLLKSKKTNSSKSRFILINTGSIRYDLYEGEFTKDTEYIVSPFSNDWNFVEIPLALAEDVAAYLNNGAILMTSMGPPESRMKAELPKRRDSCPFIHTPGFTKGYTTLDDFGCKGDDKVHNSELYFPVPNVVQSVELQAGWSESVHFVFYSFIQPYVINALNALNEEKKVVTYKFSDADCMKYGGKSTGELLKDYIRSLDKS</sequence>
<dbReference type="CDD" id="cd07407">
    <property type="entry name" value="MPP_YHR202W_N"/>
    <property type="match status" value="1"/>
</dbReference>
<dbReference type="InterPro" id="IPR004843">
    <property type="entry name" value="Calcineurin-like_PHP"/>
</dbReference>
<dbReference type="STRING" id="4955.A0A1G4M675"/>
<dbReference type="Gene3D" id="3.60.21.10">
    <property type="match status" value="1"/>
</dbReference>
<dbReference type="AlphaFoldDB" id="A0A1G4M675"/>
<name>A0A1G4M675_LACFM</name>
<dbReference type="PANTHER" id="PTHR11575:SF22">
    <property type="entry name" value="ADL392WP"/>
    <property type="match status" value="1"/>
</dbReference>
<accession>A0A1G4M675</accession>
<dbReference type="OMA" id="QTIGNHE"/>
<evidence type="ECO:0000313" key="4">
    <source>
        <dbReference type="Proteomes" id="UP000190831"/>
    </source>
</evidence>
<dbReference type="Pfam" id="PF00149">
    <property type="entry name" value="Metallophos"/>
    <property type="match status" value="1"/>
</dbReference>
<dbReference type="InterPro" id="IPR006179">
    <property type="entry name" value="5_nucleotidase/apyrase"/>
</dbReference>
<dbReference type="Gene3D" id="3.90.780.10">
    <property type="entry name" value="5'-Nucleotidase, C-terminal domain"/>
    <property type="match status" value="2"/>
</dbReference>
<dbReference type="PANTHER" id="PTHR11575">
    <property type="entry name" value="5'-NUCLEOTIDASE-RELATED"/>
    <property type="match status" value="1"/>
</dbReference>
<dbReference type="EMBL" id="LT598487">
    <property type="protein sequence ID" value="SCV99321.1"/>
    <property type="molecule type" value="Genomic_DNA"/>
</dbReference>
<dbReference type="InterPro" id="IPR053828">
    <property type="entry name" value="Nucleosidase_C"/>
</dbReference>
<dbReference type="GO" id="GO:0005576">
    <property type="term" value="C:extracellular region"/>
    <property type="evidence" value="ECO:0007669"/>
    <property type="project" value="UniProtKB-ARBA"/>
</dbReference>
<gene>
    <name evidence="3" type="ORF">LAFE_0A00606G</name>
</gene>
<dbReference type="InterPro" id="IPR041823">
    <property type="entry name" value="YHR202W_N"/>
</dbReference>
<feature type="domain" description="Putative 5'-nucleotidase C-terminal" evidence="2">
    <location>
        <begin position="368"/>
        <end position="548"/>
    </location>
</feature>
<dbReference type="FunFam" id="3.60.21.10:FF:000043">
    <property type="entry name" value="Ser/Thr protein phosphatase family"/>
    <property type="match status" value="1"/>
</dbReference>
<dbReference type="InterPro" id="IPR036907">
    <property type="entry name" value="5'-Nucleotdase_C_sf"/>
</dbReference>
<evidence type="ECO:0000259" key="2">
    <source>
        <dbReference type="Pfam" id="PF21953"/>
    </source>
</evidence>
<dbReference type="SUPFAM" id="SSF56300">
    <property type="entry name" value="Metallo-dependent phosphatases"/>
    <property type="match status" value="1"/>
</dbReference>
<keyword evidence="4" id="KW-1185">Reference proteome</keyword>
<dbReference type="GO" id="GO:0005829">
    <property type="term" value="C:cytosol"/>
    <property type="evidence" value="ECO:0007669"/>
    <property type="project" value="TreeGrafter"/>
</dbReference>
<organism evidence="3 4">
    <name type="scientific">Lachancea fermentati</name>
    <name type="common">Zygosaccharomyces fermentati</name>
    <dbReference type="NCBI Taxonomy" id="4955"/>
    <lineage>
        <taxon>Eukaryota</taxon>
        <taxon>Fungi</taxon>
        <taxon>Dikarya</taxon>
        <taxon>Ascomycota</taxon>
        <taxon>Saccharomycotina</taxon>
        <taxon>Saccharomycetes</taxon>
        <taxon>Saccharomycetales</taxon>
        <taxon>Saccharomycetaceae</taxon>
        <taxon>Lachancea</taxon>
    </lineage>
</organism>
<dbReference type="PIRSF" id="PIRSF017316">
    <property type="entry name" value="Pesterase_C1039"/>
    <property type="match status" value="1"/>
</dbReference>
<reference evidence="3 4" key="1">
    <citation type="submission" date="2016-03" db="EMBL/GenBank/DDBJ databases">
        <authorList>
            <person name="Devillers H."/>
        </authorList>
    </citation>
    <scope>NUCLEOTIDE SEQUENCE [LARGE SCALE GENOMIC DNA]</scope>
    <source>
        <strain evidence="3">CBS 6772</strain>
    </source>
</reference>
<dbReference type="Pfam" id="PF21953">
    <property type="entry name" value="NadN_nucleosid_C"/>
    <property type="match status" value="1"/>
</dbReference>
<dbReference type="Proteomes" id="UP000190831">
    <property type="component" value="Chromosome A"/>
</dbReference>
<dbReference type="SUPFAM" id="SSF55816">
    <property type="entry name" value="5'-nucleotidase (syn. UDP-sugar hydrolase), C-terminal domain"/>
    <property type="match status" value="1"/>
</dbReference>
<evidence type="ECO:0000259" key="1">
    <source>
        <dbReference type="Pfam" id="PF00149"/>
    </source>
</evidence>